<dbReference type="Proteomes" id="UP000053719">
    <property type="component" value="Unassembled WGS sequence"/>
</dbReference>
<protein>
    <submittedName>
        <fullName evidence="1">Uncharacterized protein</fullName>
    </submittedName>
</protein>
<dbReference type="PATRIC" id="fig|1360.114.peg.1101"/>
<accession>A0A0V8EBX1</accession>
<gene>
    <name evidence="1" type="ORF">M20_0143</name>
</gene>
<proteinExistence type="predicted"/>
<comment type="caution">
    <text evidence="1">The sequence shown here is derived from an EMBL/GenBank/DDBJ whole genome shotgun (WGS) entry which is preliminary data.</text>
</comment>
<reference evidence="2" key="1">
    <citation type="submission" date="2015-10" db="EMBL/GenBank/DDBJ databases">
        <title>Draft Genome Sequences of 11 Lactococcus lactis subspecies cremoris strains.</title>
        <authorList>
            <person name="Wels M."/>
            <person name="Backus L."/>
            <person name="Boekhorst J."/>
            <person name="Dijkstra A."/>
            <person name="Beerthuizen M."/>
            <person name="Kelly W."/>
            <person name="Siezen R."/>
            <person name="Bachmann H."/>
            <person name="Van Hijum S."/>
        </authorList>
    </citation>
    <scope>NUCLEOTIDE SEQUENCE [LARGE SCALE GENOMIC DNA]</scope>
    <source>
        <strain evidence="2">M20</strain>
    </source>
</reference>
<evidence type="ECO:0000313" key="1">
    <source>
        <dbReference type="EMBL" id="KSU23358.1"/>
    </source>
</evidence>
<dbReference type="EMBL" id="LKLU01000004">
    <property type="protein sequence ID" value="KSU23358.1"/>
    <property type="molecule type" value="Genomic_DNA"/>
</dbReference>
<dbReference type="RefSeq" id="WP_058211273.1">
    <property type="nucleotide sequence ID" value="NZ_LKLU01000004.1"/>
</dbReference>
<name>A0A0V8EBX1_LACLL</name>
<sequence length="154" mass="17354">MTETAKERIENEIKSVEKRLHSGRNAGKTYNTGVKEGLMIARAHVIDSSTTDKLSVEKLEPIGYYNEAHGFLHDEFDKDCYCQGGCHMEAVYTESQVKTLTGENKAEKLQERCDRYEKALTEIYNLHYCLNPTEKGKCGLIAHDALAAIGENHD</sequence>
<organism evidence="1 2">
    <name type="scientific">Lactococcus lactis subsp. lactis</name>
    <name type="common">Streptococcus lactis</name>
    <dbReference type="NCBI Taxonomy" id="1360"/>
    <lineage>
        <taxon>Bacteria</taxon>
        <taxon>Bacillati</taxon>
        <taxon>Bacillota</taxon>
        <taxon>Bacilli</taxon>
        <taxon>Lactobacillales</taxon>
        <taxon>Streptococcaceae</taxon>
        <taxon>Lactococcus</taxon>
    </lineage>
</organism>
<dbReference type="AlphaFoldDB" id="A0A0V8EBX1"/>
<evidence type="ECO:0000313" key="2">
    <source>
        <dbReference type="Proteomes" id="UP000053719"/>
    </source>
</evidence>